<dbReference type="Pfam" id="PF02862">
    <property type="entry name" value="DDHD"/>
    <property type="match status" value="1"/>
</dbReference>
<accession>A0A420J4P1</accession>
<dbReference type="InterPro" id="IPR004177">
    <property type="entry name" value="DDHD_dom"/>
</dbReference>
<name>A0A420J4P1_9PEZI</name>
<dbReference type="STRING" id="62708.A0A420J4P1"/>
<feature type="region of interest" description="Disordered" evidence="1">
    <location>
        <begin position="313"/>
        <end position="346"/>
    </location>
</feature>
<dbReference type="PANTHER" id="PTHR23509">
    <property type="entry name" value="PA-PL1 PHOSPHOLIPASE FAMILY"/>
    <property type="match status" value="1"/>
</dbReference>
<keyword evidence="4" id="KW-1185">Reference proteome</keyword>
<evidence type="ECO:0000313" key="3">
    <source>
        <dbReference type="EMBL" id="RKF81752.1"/>
    </source>
</evidence>
<feature type="domain" description="DDHD" evidence="2">
    <location>
        <begin position="757"/>
        <end position="1066"/>
    </location>
</feature>
<protein>
    <submittedName>
        <fullName evidence="3">Putative ddhd domain-containing protein</fullName>
    </submittedName>
</protein>
<dbReference type="EMBL" id="MCBQ01003220">
    <property type="protein sequence ID" value="RKF81752.1"/>
    <property type="molecule type" value="Genomic_DNA"/>
</dbReference>
<dbReference type="InterPro" id="IPR055555">
    <property type="entry name" value="PA-PLA1_DUF7131"/>
</dbReference>
<feature type="compositionally biased region" description="Polar residues" evidence="1">
    <location>
        <begin position="211"/>
        <end position="232"/>
    </location>
</feature>
<dbReference type="GO" id="GO:0046872">
    <property type="term" value="F:metal ion binding"/>
    <property type="evidence" value="ECO:0007669"/>
    <property type="project" value="InterPro"/>
</dbReference>
<evidence type="ECO:0000313" key="4">
    <source>
        <dbReference type="Proteomes" id="UP000283383"/>
    </source>
</evidence>
<dbReference type="Pfam" id="PF23463">
    <property type="entry name" value="WWE_2"/>
    <property type="match status" value="1"/>
</dbReference>
<dbReference type="Pfam" id="PF23465">
    <property type="entry name" value="DUF7131"/>
    <property type="match status" value="1"/>
</dbReference>
<proteinExistence type="predicted"/>
<feature type="compositionally biased region" description="Basic and acidic residues" evidence="1">
    <location>
        <begin position="477"/>
        <end position="489"/>
    </location>
</feature>
<dbReference type="AlphaFoldDB" id="A0A420J4P1"/>
<evidence type="ECO:0000259" key="2">
    <source>
        <dbReference type="PROSITE" id="PS51043"/>
    </source>
</evidence>
<dbReference type="SMART" id="SM01127">
    <property type="entry name" value="DDHD"/>
    <property type="match status" value="1"/>
</dbReference>
<dbReference type="GO" id="GO:0004620">
    <property type="term" value="F:phospholipase activity"/>
    <property type="evidence" value="ECO:0007669"/>
    <property type="project" value="TreeGrafter"/>
</dbReference>
<feature type="region of interest" description="Disordered" evidence="1">
    <location>
        <begin position="100"/>
        <end position="134"/>
    </location>
</feature>
<feature type="compositionally biased region" description="Polar residues" evidence="1">
    <location>
        <begin position="527"/>
        <end position="536"/>
    </location>
</feature>
<sequence>MRHAKYGPSDEVGQQLVADKVSYDVAGHKSIQVLVKSLSHYVSLDILRPLSSKLKEKKNKSIAGPPGRARVSMESTIEGTSEKAEKSYLSAAVDSISPWSNPRSSVLKPNSHGDRSGLRNQNGGDRITQKCHGPSLKRYPIDCPPLCPRWFHAVDIPKRKPKLLNTKPQTEPKPTPVAKKFVAFSEHDSRAIEIAYQQLIDECYDSKKETPSLNNSNQSSIGSRKSNTNLNEAASEENARGKIRIPVQEDYLFDVDVEKREISPVYWLGPIYEVRRGSWFYQEGTTLRPCEENLAAQLEEGYLKIKPFRYPKVSDNQSSSRAQVKLGDVHNSTQSAPAKSNRPLSSEVRPQLFVEDLDSPKYNPEEKVVASPKEASASFIHQPQTCRLFGTYMNSVVTYQDSNVAWLSADGIISRVSSTVYQKFAGGGYLGGVKLVRGYIEPNKAKESPENKGAPTPSFFAPKNSGFAENISPQLDRSQKDQSKGRYEPPENSGNWNVMNTDLVQSSDLVLTSEKSPRGSRAESIRTQEQNDNQCEYNDEESESQGRPIDHLILCTHGIGQRLGMRTETVNFVQDINVLRKTLKSVYENSADLQALNSEIDKLPKNCRVQVLPICWRHLLDFPGKGVRQTRREHDLGDAFGDEEEYPSLEDITIEGVPFARSLITDLALDILLFQSAYREHICNIVLAESNRIYRLFRERNPEFRGKVSLLGHSLGSAILFDLLSRQKEHNHNQGQRLRQHNQDLTSGNYLSRDLEFEFEVEDFYCYGSPIGLFQMLKGRNILARNPKKEFNNESVSGPENLQDSFFSASSSSNISSPQNISSVTGLPPTVSSPKVGRLYNIFHPSDPIAYRLEPLISPVMSSMKPQSLPYTKRTITSSMSGIGAKVGQSVSGIWTSLSSGLASSLFNRSLGLTNGDIARMEASGPSKHSFQSMGPNKGGVATIDGSTFKREESSMKKRQFPENTAILDPDNIGGPISTSSADENIETLYSGFQKAHRIDHGTIEEKWKRIKREEAKIRALNSNGRVDYSIQETFLDLNPMNTIASHMSYWADEDVSHFMMSQLLSRNCEPIKHEKSMTEEKEL</sequence>
<organism evidence="3 4">
    <name type="scientific">Golovinomyces cichoracearum</name>
    <dbReference type="NCBI Taxonomy" id="62708"/>
    <lineage>
        <taxon>Eukaryota</taxon>
        <taxon>Fungi</taxon>
        <taxon>Dikarya</taxon>
        <taxon>Ascomycota</taxon>
        <taxon>Pezizomycotina</taxon>
        <taxon>Leotiomycetes</taxon>
        <taxon>Erysiphales</taxon>
        <taxon>Erysiphaceae</taxon>
        <taxon>Golovinomyces</taxon>
    </lineage>
</organism>
<gene>
    <name evidence="3" type="ORF">GcM3_032009</name>
</gene>
<feature type="region of interest" description="Disordered" evidence="1">
    <location>
        <begin position="208"/>
        <end position="238"/>
    </location>
</feature>
<feature type="region of interest" description="Disordered" evidence="1">
    <location>
        <begin position="57"/>
        <end position="78"/>
    </location>
</feature>
<feature type="compositionally biased region" description="Basic and acidic residues" evidence="1">
    <location>
        <begin position="515"/>
        <end position="526"/>
    </location>
</feature>
<dbReference type="GO" id="GO:0005737">
    <property type="term" value="C:cytoplasm"/>
    <property type="evidence" value="ECO:0007669"/>
    <property type="project" value="TreeGrafter"/>
</dbReference>
<feature type="region of interest" description="Disordered" evidence="1">
    <location>
        <begin position="511"/>
        <end position="544"/>
    </location>
</feature>
<dbReference type="Proteomes" id="UP000283383">
    <property type="component" value="Unassembled WGS sequence"/>
</dbReference>
<dbReference type="InterPro" id="IPR057826">
    <property type="entry name" value="WWE_C20G8.02"/>
</dbReference>
<comment type="caution">
    <text evidence="3">The sequence shown here is derived from an EMBL/GenBank/DDBJ whole genome shotgun (WGS) entry which is preliminary data.</text>
</comment>
<feature type="compositionally biased region" description="Polar residues" evidence="1">
    <location>
        <begin position="330"/>
        <end position="344"/>
    </location>
</feature>
<feature type="region of interest" description="Disordered" evidence="1">
    <location>
        <begin position="444"/>
        <end position="499"/>
    </location>
</feature>
<dbReference type="PANTHER" id="PTHR23509:SF10">
    <property type="entry name" value="LD21067P"/>
    <property type="match status" value="1"/>
</dbReference>
<dbReference type="PROSITE" id="PS51043">
    <property type="entry name" value="DDHD"/>
    <property type="match status" value="1"/>
</dbReference>
<evidence type="ECO:0000256" key="1">
    <source>
        <dbReference type="SAM" id="MobiDB-lite"/>
    </source>
</evidence>
<reference evidence="3 4" key="1">
    <citation type="journal article" date="2018" name="BMC Genomics">
        <title>Comparative genome analyses reveal sequence features reflecting distinct modes of host-adaptation between dicot and monocot powdery mildew.</title>
        <authorList>
            <person name="Wu Y."/>
            <person name="Ma X."/>
            <person name="Pan Z."/>
            <person name="Kale S.D."/>
            <person name="Song Y."/>
            <person name="King H."/>
            <person name="Zhang Q."/>
            <person name="Presley C."/>
            <person name="Deng X."/>
            <person name="Wei C.I."/>
            <person name="Xiao S."/>
        </authorList>
    </citation>
    <scope>NUCLEOTIDE SEQUENCE [LARGE SCALE GENOMIC DNA]</scope>
    <source>
        <strain evidence="3">UMSG3</strain>
    </source>
</reference>
<dbReference type="InterPro" id="IPR058055">
    <property type="entry name" value="PA-PLA1"/>
</dbReference>